<evidence type="ECO:0000256" key="2">
    <source>
        <dbReference type="ARBA" id="ARBA00006962"/>
    </source>
</evidence>
<organism evidence="7 8">
    <name type="scientific">Thermococcus profundus</name>
    <dbReference type="NCBI Taxonomy" id="49899"/>
    <lineage>
        <taxon>Archaea</taxon>
        <taxon>Methanobacteriati</taxon>
        <taxon>Methanobacteriota</taxon>
        <taxon>Thermococci</taxon>
        <taxon>Thermococcales</taxon>
        <taxon>Thermococcaceae</taxon>
        <taxon>Thermococcus</taxon>
    </lineage>
</organism>
<dbReference type="SUPFAM" id="SSF53756">
    <property type="entry name" value="UDP-Glycosyltransferase/glycogen phosphorylase"/>
    <property type="match status" value="1"/>
</dbReference>
<dbReference type="AlphaFoldDB" id="A0A2Z2MMD9"/>
<dbReference type="InterPro" id="IPR039042">
    <property type="entry name" value="Alg13-like"/>
</dbReference>
<dbReference type="Gene3D" id="3.40.50.2000">
    <property type="entry name" value="Glycogen Phosphorylase B"/>
    <property type="match status" value="1"/>
</dbReference>
<dbReference type="OrthoDB" id="134780at2157"/>
<evidence type="ECO:0000256" key="1">
    <source>
        <dbReference type="ARBA" id="ARBA00004240"/>
    </source>
</evidence>
<reference evidence="7 8" key="1">
    <citation type="submission" date="2016-03" db="EMBL/GenBank/DDBJ databases">
        <title>Complete genome sequence of Thermococcus profundus strain DT5432.</title>
        <authorList>
            <person name="Oger P.M."/>
        </authorList>
    </citation>
    <scope>NUCLEOTIDE SEQUENCE [LARGE SCALE GENOMIC DNA]</scope>
    <source>
        <strain evidence="7 8">DT 5432</strain>
    </source>
</reference>
<dbReference type="NCBIfam" id="NF041548">
    <property type="entry name" value="PssE"/>
    <property type="match status" value="1"/>
</dbReference>
<evidence type="ECO:0000256" key="4">
    <source>
        <dbReference type="ARBA" id="ARBA00022679"/>
    </source>
</evidence>
<proteinExistence type="inferred from homology"/>
<gene>
    <name evidence="7" type="ORF">A3L09_10145</name>
</gene>
<comment type="similarity">
    <text evidence="2">Belongs to the glycosyltransferase 28 family.</text>
</comment>
<accession>A0A2Z2MMD9</accession>
<dbReference type="PANTHER" id="PTHR12867">
    <property type="entry name" value="GLYCOSYL TRANSFERASE-RELATED"/>
    <property type="match status" value="1"/>
</dbReference>
<sequence>MIFVTVGTHYQGFERLIRKMDEIAGRINDEVIMQIGYTTYEPKNAKWFRFVEYEKMLEFIKNSDVIVCHGGAGTLLDALRFNRPIVIVPRLKKFGEVYDDHEVELAEALESAGRAIVVYDVEKLEDTIKNFMLMASKPIKRNRRLVNFLKEYLRGIDA</sequence>
<keyword evidence="8" id="KW-1185">Reference proteome</keyword>
<evidence type="ECO:0000259" key="6">
    <source>
        <dbReference type="Pfam" id="PF04101"/>
    </source>
</evidence>
<comment type="subcellular location">
    <subcellularLocation>
        <location evidence="1">Endoplasmic reticulum</location>
    </subcellularLocation>
</comment>
<feature type="domain" description="Glycosyl transferase family 28 C-terminal" evidence="6">
    <location>
        <begin position="1"/>
        <end position="144"/>
    </location>
</feature>
<dbReference type="EMBL" id="CP014862">
    <property type="protein sequence ID" value="ASJ03591.1"/>
    <property type="molecule type" value="Genomic_DNA"/>
</dbReference>
<protein>
    <submittedName>
        <fullName evidence="7">Beta-1,4-galactosyltransferase</fullName>
    </submittedName>
</protein>
<dbReference type="GO" id="GO:0016758">
    <property type="term" value="F:hexosyltransferase activity"/>
    <property type="evidence" value="ECO:0007669"/>
    <property type="project" value="InterPro"/>
</dbReference>
<evidence type="ECO:0000313" key="8">
    <source>
        <dbReference type="Proteomes" id="UP000250179"/>
    </source>
</evidence>
<keyword evidence="5" id="KW-0256">Endoplasmic reticulum</keyword>
<evidence type="ECO:0000313" key="7">
    <source>
        <dbReference type="EMBL" id="ASJ03591.1"/>
    </source>
</evidence>
<dbReference type="Pfam" id="PF04101">
    <property type="entry name" value="Glyco_tran_28_C"/>
    <property type="match status" value="1"/>
</dbReference>
<name>A0A2Z2MMD9_THEPR</name>
<keyword evidence="4 7" id="KW-0808">Transferase</keyword>
<dbReference type="KEGG" id="tprf:A3L09_10145"/>
<dbReference type="RefSeq" id="WP_088858848.1">
    <property type="nucleotide sequence ID" value="NZ_CP014862.1"/>
</dbReference>
<dbReference type="GeneID" id="33320779"/>
<dbReference type="GO" id="GO:0006488">
    <property type="term" value="P:dolichol-linked oligosaccharide biosynthetic process"/>
    <property type="evidence" value="ECO:0007669"/>
    <property type="project" value="InterPro"/>
</dbReference>
<dbReference type="Proteomes" id="UP000250179">
    <property type="component" value="Chromosome"/>
</dbReference>
<evidence type="ECO:0000256" key="3">
    <source>
        <dbReference type="ARBA" id="ARBA00022676"/>
    </source>
</evidence>
<keyword evidence="3 7" id="KW-0328">Glycosyltransferase</keyword>
<dbReference type="InterPro" id="IPR007235">
    <property type="entry name" value="Glyco_trans_28_C"/>
</dbReference>
<dbReference type="InterPro" id="IPR048097">
    <property type="entry name" value="Cps14G-like"/>
</dbReference>
<dbReference type="PANTHER" id="PTHR12867:SF6">
    <property type="entry name" value="N-ACETYLGLUCOSAMINYLDIPHOSPHODOLICHOL N-ACETYLGLUCOSAMINYLTRANSFERASE"/>
    <property type="match status" value="1"/>
</dbReference>
<evidence type="ECO:0000256" key="5">
    <source>
        <dbReference type="ARBA" id="ARBA00022824"/>
    </source>
</evidence>